<accession>A0A2N9H7M6</accession>
<dbReference type="EMBL" id="OIVN01002980">
    <property type="protein sequence ID" value="SPD07915.1"/>
    <property type="molecule type" value="Genomic_DNA"/>
</dbReference>
<organism evidence="1">
    <name type="scientific">Fagus sylvatica</name>
    <name type="common">Beechnut</name>
    <dbReference type="NCBI Taxonomy" id="28930"/>
    <lineage>
        <taxon>Eukaryota</taxon>
        <taxon>Viridiplantae</taxon>
        <taxon>Streptophyta</taxon>
        <taxon>Embryophyta</taxon>
        <taxon>Tracheophyta</taxon>
        <taxon>Spermatophyta</taxon>
        <taxon>Magnoliopsida</taxon>
        <taxon>eudicotyledons</taxon>
        <taxon>Gunneridae</taxon>
        <taxon>Pentapetalae</taxon>
        <taxon>rosids</taxon>
        <taxon>fabids</taxon>
        <taxon>Fagales</taxon>
        <taxon>Fagaceae</taxon>
        <taxon>Fagus</taxon>
    </lineage>
</organism>
<dbReference type="AlphaFoldDB" id="A0A2N9H7M6"/>
<proteinExistence type="predicted"/>
<reference evidence="1" key="1">
    <citation type="submission" date="2018-02" db="EMBL/GenBank/DDBJ databases">
        <authorList>
            <person name="Cohen D.B."/>
            <person name="Kent A.D."/>
        </authorList>
    </citation>
    <scope>NUCLEOTIDE SEQUENCE</scope>
</reference>
<sequence length="250" mass="26742">MSTIRLSPGALGGAIPRDKTLRFASAAKEETRMGLGGGYHPPSPQIVLFGSGSEPQDFVSGNISSQSPRRVPHVPRYLMMDLVTRLACLCSARSSWMPFTCGPNEAPGRITTTCGPNEAPEFNGLKGPRFYTWGTRLGALGGAIPRDKILRFASAAKEKRVWVLGSITKPPSPHIVLFGSGSEPQDFVPGNSSSQSPRRVPHNSMDLRVQGSTHGGRAWGSCCVSFPKRTILSSASVGIRARDVTNLVVI</sequence>
<evidence type="ECO:0000313" key="1">
    <source>
        <dbReference type="EMBL" id="SPD07915.1"/>
    </source>
</evidence>
<protein>
    <submittedName>
        <fullName evidence="1">Uncharacterized protein</fullName>
    </submittedName>
</protein>
<gene>
    <name evidence="1" type="ORF">FSB_LOCUS35797</name>
</gene>
<name>A0A2N9H7M6_FAGSY</name>